<dbReference type="Proteomes" id="UP000249915">
    <property type="component" value="Unassembled WGS sequence"/>
</dbReference>
<dbReference type="RefSeq" id="WP_112279145.1">
    <property type="nucleotide sequence ID" value="NZ_MASW01000001.1"/>
</dbReference>
<dbReference type="Pfam" id="PF12307">
    <property type="entry name" value="DUF3631"/>
    <property type="match status" value="1"/>
</dbReference>
<dbReference type="InterPro" id="IPR022081">
    <property type="entry name" value="DUF3631"/>
</dbReference>
<comment type="caution">
    <text evidence="2">The sequence shown here is derived from an EMBL/GenBank/DDBJ whole genome shotgun (WGS) entry which is preliminary data.</text>
</comment>
<dbReference type="OrthoDB" id="3261135at2"/>
<dbReference type="AlphaFoldDB" id="A0A2V4B717"/>
<name>A0A2V4B717_9PSEU</name>
<evidence type="ECO:0000256" key="1">
    <source>
        <dbReference type="SAM" id="MobiDB-lite"/>
    </source>
</evidence>
<sequence length="488" mass="52283">MTNPDAVTAIDTALADVAEPDWSAPCACCGNPRGDSPSPDFCSEECQTRWHLADTDTGGVTDGGAAPDTTLPEAAPARPLTWLGPAPAGARAGHEVLDTVREFVARYSAFPSEHCAAMLALWYAHTHAADHFYVTPRLILDSAEPGSGKTRVLEVAQFLVRAPEMTISATTAALFRMVADGPITILFDEVDAIFNLKNGGNHEDLRALLNAGYKRSATIARCVGDARAMKVEKFPVYAPAALAGIAGHMPATITTRAITVHMKRRRADEPVAEFWEEDVEREARPIRDALAAWMETIAEHVGRSRPDMPTGVRDRPAEIWRPLIAIADAAGDHWPTTARTACQHFVTHAATQPDSIGIRLLADLQTLFTTRDTDRMTTADILTALHGHDESPWADLQGKPLDARRLGKLLGKYGVRSTNIKQTGGGVAKGYRLDGDGGLADAWSRYLPVAATSATTAAPQVNPVADTEPVADTSATPTTEPPEPEPDG</sequence>
<feature type="compositionally biased region" description="Low complexity" evidence="1">
    <location>
        <begin position="55"/>
        <end position="70"/>
    </location>
</feature>
<keyword evidence="3" id="KW-1185">Reference proteome</keyword>
<proteinExistence type="predicted"/>
<gene>
    <name evidence="2" type="ORF">BAY60_01490</name>
</gene>
<evidence type="ECO:0000313" key="2">
    <source>
        <dbReference type="EMBL" id="PXY31114.1"/>
    </source>
</evidence>
<evidence type="ECO:0000313" key="3">
    <source>
        <dbReference type="Proteomes" id="UP000249915"/>
    </source>
</evidence>
<organism evidence="2 3">
    <name type="scientific">Prauserella muralis</name>
    <dbReference type="NCBI Taxonomy" id="588067"/>
    <lineage>
        <taxon>Bacteria</taxon>
        <taxon>Bacillati</taxon>
        <taxon>Actinomycetota</taxon>
        <taxon>Actinomycetes</taxon>
        <taxon>Pseudonocardiales</taxon>
        <taxon>Pseudonocardiaceae</taxon>
        <taxon>Prauserella</taxon>
    </lineage>
</organism>
<accession>A0A2V4B717</accession>
<feature type="region of interest" description="Disordered" evidence="1">
    <location>
        <begin position="457"/>
        <end position="488"/>
    </location>
</feature>
<protein>
    <submittedName>
        <fullName evidence="2">Uncharacterized protein</fullName>
    </submittedName>
</protein>
<reference evidence="2 3" key="1">
    <citation type="submission" date="2016-07" db="EMBL/GenBank/DDBJ databases">
        <title>Draft genome sequence of Prauserella muralis DSM 45305, isolated from a mould-covered wall in an indoor environment.</title>
        <authorList>
            <person name="Ruckert C."/>
            <person name="Albersmeier A."/>
            <person name="Jiang C.-L."/>
            <person name="Jiang Y."/>
            <person name="Kalinowski J."/>
            <person name="Schneider O."/>
            <person name="Winkler A."/>
            <person name="Zotchev S.B."/>
        </authorList>
    </citation>
    <scope>NUCLEOTIDE SEQUENCE [LARGE SCALE GENOMIC DNA]</scope>
    <source>
        <strain evidence="2 3">DSM 45305</strain>
    </source>
</reference>
<feature type="region of interest" description="Disordered" evidence="1">
    <location>
        <begin position="54"/>
        <end position="78"/>
    </location>
</feature>
<dbReference type="EMBL" id="MASW01000001">
    <property type="protein sequence ID" value="PXY31114.1"/>
    <property type="molecule type" value="Genomic_DNA"/>
</dbReference>